<evidence type="ECO:0000313" key="4">
    <source>
        <dbReference type="Proteomes" id="UP001151760"/>
    </source>
</evidence>
<reference evidence="3" key="1">
    <citation type="journal article" date="2022" name="Int. J. Mol. Sci.">
        <title>Draft Genome of Tanacetum Coccineum: Genomic Comparison of Closely Related Tanacetum-Family Plants.</title>
        <authorList>
            <person name="Yamashiro T."/>
            <person name="Shiraishi A."/>
            <person name="Nakayama K."/>
            <person name="Satake H."/>
        </authorList>
    </citation>
    <scope>NUCLEOTIDE SEQUENCE</scope>
</reference>
<dbReference type="PANTHER" id="PTHR31973">
    <property type="entry name" value="POLYPROTEIN, PUTATIVE-RELATED"/>
    <property type="match status" value="1"/>
</dbReference>
<dbReference type="Pfam" id="PF10551">
    <property type="entry name" value="MULE"/>
    <property type="match status" value="1"/>
</dbReference>
<dbReference type="InterPro" id="IPR018289">
    <property type="entry name" value="MULE_transposase_dom"/>
</dbReference>
<evidence type="ECO:0000313" key="3">
    <source>
        <dbReference type="EMBL" id="GJS99854.1"/>
    </source>
</evidence>
<dbReference type="EMBL" id="BQNB010012150">
    <property type="protein sequence ID" value="GJS99854.1"/>
    <property type="molecule type" value="Genomic_DNA"/>
</dbReference>
<comment type="caution">
    <text evidence="3">The sequence shown here is derived from an EMBL/GenBank/DDBJ whole genome shotgun (WGS) entry which is preliminary data.</text>
</comment>
<proteinExistence type="predicted"/>
<feature type="region of interest" description="Disordered" evidence="1">
    <location>
        <begin position="106"/>
        <end position="127"/>
    </location>
</feature>
<name>A0ABQ5AB39_9ASTR</name>
<evidence type="ECO:0000256" key="1">
    <source>
        <dbReference type="SAM" id="MobiDB-lite"/>
    </source>
</evidence>
<reference evidence="3" key="2">
    <citation type="submission" date="2022-01" db="EMBL/GenBank/DDBJ databases">
        <authorList>
            <person name="Yamashiro T."/>
            <person name="Shiraishi A."/>
            <person name="Satake H."/>
            <person name="Nakayama K."/>
        </authorList>
    </citation>
    <scope>NUCLEOTIDE SEQUENCE</scope>
</reference>
<organism evidence="3 4">
    <name type="scientific">Tanacetum coccineum</name>
    <dbReference type="NCBI Taxonomy" id="301880"/>
    <lineage>
        <taxon>Eukaryota</taxon>
        <taxon>Viridiplantae</taxon>
        <taxon>Streptophyta</taxon>
        <taxon>Embryophyta</taxon>
        <taxon>Tracheophyta</taxon>
        <taxon>Spermatophyta</taxon>
        <taxon>Magnoliopsida</taxon>
        <taxon>eudicotyledons</taxon>
        <taxon>Gunneridae</taxon>
        <taxon>Pentapetalae</taxon>
        <taxon>asterids</taxon>
        <taxon>campanulids</taxon>
        <taxon>Asterales</taxon>
        <taxon>Asteraceae</taxon>
        <taxon>Asteroideae</taxon>
        <taxon>Anthemideae</taxon>
        <taxon>Anthemidinae</taxon>
        <taxon>Tanacetum</taxon>
    </lineage>
</organism>
<sequence length="436" mass="49339">MRISTVIEASFAVVIIALQERLDRPVIEDRRCIRHRLQNAIKLHAKCRWVQLFQRLSNSFIAFLQLISFASLSDIDAKGDKSPPWAAKASKARVVAHDARLQQELQKNSRTQPSFHPTRPEQIQGSQQPRTILRMAASSSTASFSLDLYHNGYFKLKPLTYVDSEMVTMNIDVTGLNNIKCDVDFTVFVENWQSNEDIMAQLYLDHRNADLGNYIGKDLGDNILFVLKPGYDFDDSDDEFSDVASLDHLFEGEKELREVRIKKRKSLEEKNKSNEDADDENDDSQKEKVHVEPEINSDEDMPIMDGDEIVLVDYAGELRKTNPGTIVHLSIDPFTDGTHVFNSFYVCFHNLKKGWKAGCRKVIGLDGCFLKGVCQGELLAAIGRDGNNQIYPISWAVVQVESTESWKWFVKLLTKDLGLADGHGITFISDGHKGLI</sequence>
<protein>
    <submittedName>
        <fullName evidence="3">Cellulose synthase</fullName>
    </submittedName>
</protein>
<evidence type="ECO:0000259" key="2">
    <source>
        <dbReference type="Pfam" id="PF10551"/>
    </source>
</evidence>
<feature type="domain" description="MULE transposase" evidence="2">
    <location>
        <begin position="362"/>
        <end position="435"/>
    </location>
</feature>
<feature type="compositionally biased region" description="Basic and acidic residues" evidence="1">
    <location>
        <begin position="283"/>
        <end position="293"/>
    </location>
</feature>
<gene>
    <name evidence="3" type="ORF">Tco_0821024</name>
</gene>
<feature type="region of interest" description="Disordered" evidence="1">
    <location>
        <begin position="267"/>
        <end position="301"/>
    </location>
</feature>
<dbReference type="Proteomes" id="UP001151760">
    <property type="component" value="Unassembled WGS sequence"/>
</dbReference>
<dbReference type="PANTHER" id="PTHR31973:SF189">
    <property type="entry name" value="TRANSPOSASE, MUDR, PLANT, MULE TRANSPOSASE DOMAIN PROTEIN-RELATED"/>
    <property type="match status" value="1"/>
</dbReference>
<keyword evidence="4" id="KW-1185">Reference proteome</keyword>
<accession>A0ABQ5AB39</accession>